<evidence type="ECO:0000313" key="1">
    <source>
        <dbReference type="EMBL" id="SPS06315.1"/>
    </source>
</evidence>
<gene>
    <name evidence="1" type="ORF">NITFAB_1905</name>
</gene>
<dbReference type="InterPro" id="IPR029058">
    <property type="entry name" value="AB_hydrolase_fold"/>
</dbReference>
<dbReference type="SUPFAM" id="SSF53474">
    <property type="entry name" value="alpha/beta-Hydrolases"/>
    <property type="match status" value="1"/>
</dbReference>
<reference evidence="1" key="1">
    <citation type="submission" date="2018-05" db="EMBL/GenBank/DDBJ databases">
        <authorList>
            <person name="Lanie J.A."/>
            <person name="Ng W.-L."/>
            <person name="Kazmierczak K.M."/>
            <person name="Andrzejewski T.M."/>
            <person name="Davidsen T.M."/>
            <person name="Wayne K.J."/>
            <person name="Tettelin H."/>
            <person name="Glass J.I."/>
            <person name="Rusch D."/>
            <person name="Podicherti R."/>
            <person name="Tsui H.-C.T."/>
            <person name="Winkler M.E."/>
        </authorList>
    </citation>
    <scope>NUCLEOTIDE SEQUENCE</scope>
    <source>
        <strain evidence="1">KNB</strain>
    </source>
</reference>
<name>A0A2X0SN29_9PROT</name>
<dbReference type="EMBL" id="LS423452">
    <property type="protein sequence ID" value="SPS06315.1"/>
    <property type="molecule type" value="Genomic_DNA"/>
</dbReference>
<protein>
    <submittedName>
        <fullName evidence="1">Uncharacterized protein</fullName>
    </submittedName>
</protein>
<organism evidence="1">
    <name type="scientific">Candidatus Nitrotoga fabula</name>
    <dbReference type="NCBI Taxonomy" id="2182327"/>
    <lineage>
        <taxon>Bacteria</taxon>
        <taxon>Pseudomonadati</taxon>
        <taxon>Pseudomonadota</taxon>
        <taxon>Betaproteobacteria</taxon>
        <taxon>Nitrosomonadales</taxon>
        <taxon>Gallionellaceae</taxon>
        <taxon>Candidatus Nitrotoga</taxon>
    </lineage>
</organism>
<dbReference type="AlphaFoldDB" id="A0A2X0SN29"/>
<sequence length="534" mass="59694">MDKLHYIHSRAGHIGGSADTAPGDIDAIVEALAQDPRKHLVIHFHGGLVSKKIGLSIAERLLNEDKVYSSTPITGGYPVFFVWESGAWETIRNNLTELADEPVFKQLLRKLVQYALERLGAQDTFGHARSVGQMSCGALTIEVKNAFDIFWTKPEKSTIPYHKFIPLVGTTQARSASLGISEDEIQADLEQDPKFLEALASLPDLPAATRSAFAPRGMLEHRSAFSELASREFSKTSATRGLVELYQVVKFITTTLRGVLRRYADGRDHGFYATCVEELVRNFKVAGSGLNEWGKALEWNRMKQDTADAFGPDSEVHAGTAFLARLKKAFSNGLQLDRITLVGHSTGAVYIAHWLEHCKKYFPENLKQDIIFLAPAITHDLFSQTIQTCESHIGNFRMFAMKDTLERDDQVWGQDDELPDGQDWRRFIYPSSLLYLVSGILESRLDSTGHLKDEPDMPILGMERFLVMKDTYADASFPSVKFIRDWLQQVPGRMVWSKSTDQPGGFNSESADHGAFDNDAATLQSLRVIVETGF</sequence>
<proteinExistence type="predicted"/>
<accession>A0A2X0SN29</accession>